<evidence type="ECO:0000313" key="5">
    <source>
        <dbReference type="EMBL" id="SDX71505.1"/>
    </source>
</evidence>
<protein>
    <submittedName>
        <fullName evidence="5">Hydrogenase maturation protease</fullName>
    </submittedName>
</protein>
<dbReference type="InterPro" id="IPR000671">
    <property type="entry name" value="Peptidase_A31"/>
</dbReference>
<reference evidence="6" key="1">
    <citation type="submission" date="2016-10" db="EMBL/GenBank/DDBJ databases">
        <authorList>
            <person name="Varghese N."/>
            <person name="Submissions S."/>
        </authorList>
    </citation>
    <scope>NUCLEOTIDE SEQUENCE [LARGE SCALE GENOMIC DNA]</scope>
    <source>
        <strain evidence="6">CGMCC 4.3530</strain>
    </source>
</reference>
<organism evidence="5 6">
    <name type="scientific">Saccharopolyspora shandongensis</name>
    <dbReference type="NCBI Taxonomy" id="418495"/>
    <lineage>
        <taxon>Bacteria</taxon>
        <taxon>Bacillati</taxon>
        <taxon>Actinomycetota</taxon>
        <taxon>Actinomycetes</taxon>
        <taxon>Pseudonocardiales</taxon>
        <taxon>Pseudonocardiaceae</taxon>
        <taxon>Saccharopolyspora</taxon>
    </lineage>
</organism>
<sequence length="187" mass="19200">MGRGKARVVSDAVLREERSPGRASMTGSRILVAGVGNVFLGDDGFGVAVAGRLAEDPPASATVADFGIRGVHLAYELMNGYDVLVLVDAVARGEEPGTVSVLEPDLAAIEPAVDLDGHGMNPDSVLASCVGFGVPLRRALVVGCEPADCSYRWGLTEPVAESVDAAAAVVRELVAELASPDTVRGTS</sequence>
<dbReference type="NCBIfam" id="TIGR00072">
    <property type="entry name" value="hydrog_prot"/>
    <property type="match status" value="1"/>
</dbReference>
<dbReference type="GO" id="GO:0004190">
    <property type="term" value="F:aspartic-type endopeptidase activity"/>
    <property type="evidence" value="ECO:0007669"/>
    <property type="project" value="UniProtKB-KW"/>
</dbReference>
<keyword evidence="6" id="KW-1185">Reference proteome</keyword>
<name>A0A1H3DYH8_9PSEU</name>
<dbReference type="PANTHER" id="PTHR30302">
    <property type="entry name" value="HYDROGENASE 1 MATURATION PROTEASE"/>
    <property type="match status" value="1"/>
</dbReference>
<dbReference type="PRINTS" id="PR00446">
    <property type="entry name" value="HYDRGNUPTAKE"/>
</dbReference>
<dbReference type="EMBL" id="FNOK01000014">
    <property type="protein sequence ID" value="SDX71505.1"/>
    <property type="molecule type" value="Genomic_DNA"/>
</dbReference>
<comment type="similarity">
    <text evidence="1">Belongs to the peptidase A31 family.</text>
</comment>
<dbReference type="GO" id="GO:0016485">
    <property type="term" value="P:protein processing"/>
    <property type="evidence" value="ECO:0007669"/>
    <property type="project" value="TreeGrafter"/>
</dbReference>
<evidence type="ECO:0000256" key="3">
    <source>
        <dbReference type="ARBA" id="ARBA00022750"/>
    </source>
</evidence>
<keyword evidence="2 5" id="KW-0645">Protease</keyword>
<dbReference type="STRING" id="418495.SAMN05216215_101425"/>
<dbReference type="Gene3D" id="3.40.50.1450">
    <property type="entry name" value="HybD-like"/>
    <property type="match status" value="1"/>
</dbReference>
<keyword evidence="4" id="KW-0378">Hydrolase</keyword>
<dbReference type="GO" id="GO:0008047">
    <property type="term" value="F:enzyme activator activity"/>
    <property type="evidence" value="ECO:0007669"/>
    <property type="project" value="InterPro"/>
</dbReference>
<dbReference type="PANTHER" id="PTHR30302:SF1">
    <property type="entry name" value="HYDROGENASE 2 MATURATION PROTEASE"/>
    <property type="match status" value="1"/>
</dbReference>
<gene>
    <name evidence="5" type="ORF">SAMN05216215_101425</name>
</gene>
<evidence type="ECO:0000256" key="4">
    <source>
        <dbReference type="ARBA" id="ARBA00022801"/>
    </source>
</evidence>
<evidence type="ECO:0000256" key="1">
    <source>
        <dbReference type="ARBA" id="ARBA00006814"/>
    </source>
</evidence>
<dbReference type="SUPFAM" id="SSF53163">
    <property type="entry name" value="HybD-like"/>
    <property type="match status" value="1"/>
</dbReference>
<dbReference type="AlphaFoldDB" id="A0A1H3DYH8"/>
<proteinExistence type="inferred from homology"/>
<dbReference type="InterPro" id="IPR023430">
    <property type="entry name" value="Pept_HybD-like_dom_sf"/>
</dbReference>
<evidence type="ECO:0000256" key="2">
    <source>
        <dbReference type="ARBA" id="ARBA00022670"/>
    </source>
</evidence>
<dbReference type="Proteomes" id="UP000199529">
    <property type="component" value="Unassembled WGS sequence"/>
</dbReference>
<keyword evidence="3" id="KW-0064">Aspartyl protease</keyword>
<dbReference type="Pfam" id="PF01750">
    <property type="entry name" value="HycI"/>
    <property type="match status" value="1"/>
</dbReference>
<evidence type="ECO:0000313" key="6">
    <source>
        <dbReference type="Proteomes" id="UP000199529"/>
    </source>
</evidence>
<accession>A0A1H3DYH8</accession>